<dbReference type="KEGG" id="knv:Pan216_20310"/>
<dbReference type="GO" id="GO:0071949">
    <property type="term" value="F:FAD binding"/>
    <property type="evidence" value="ECO:0007669"/>
    <property type="project" value="InterPro"/>
</dbReference>
<dbReference type="InterPro" id="IPR002938">
    <property type="entry name" value="FAD-bd"/>
</dbReference>
<reference evidence="2 3" key="1">
    <citation type="submission" date="2019-02" db="EMBL/GenBank/DDBJ databases">
        <title>Deep-cultivation of Planctomycetes and their phenomic and genomic characterization uncovers novel biology.</title>
        <authorList>
            <person name="Wiegand S."/>
            <person name="Jogler M."/>
            <person name="Boedeker C."/>
            <person name="Pinto D."/>
            <person name="Vollmers J."/>
            <person name="Rivas-Marin E."/>
            <person name="Kohn T."/>
            <person name="Peeters S.H."/>
            <person name="Heuer A."/>
            <person name="Rast P."/>
            <person name="Oberbeckmann S."/>
            <person name="Bunk B."/>
            <person name="Jeske O."/>
            <person name="Meyerdierks A."/>
            <person name="Storesund J.E."/>
            <person name="Kallscheuer N."/>
            <person name="Luecker S."/>
            <person name="Lage O.M."/>
            <person name="Pohl T."/>
            <person name="Merkel B.J."/>
            <person name="Hornburger P."/>
            <person name="Mueller R.-W."/>
            <person name="Bruemmer F."/>
            <person name="Labrenz M."/>
            <person name="Spormann A.M."/>
            <person name="Op den Camp H."/>
            <person name="Overmann J."/>
            <person name="Amann R."/>
            <person name="Jetten M.S.M."/>
            <person name="Mascher T."/>
            <person name="Medema M.H."/>
            <person name="Devos D.P."/>
            <person name="Kaster A.-K."/>
            <person name="Ovreas L."/>
            <person name="Rohde M."/>
            <person name="Galperin M.Y."/>
            <person name="Jogler C."/>
        </authorList>
    </citation>
    <scope>NUCLEOTIDE SEQUENCE [LARGE SCALE GENOMIC DNA]</scope>
    <source>
        <strain evidence="2 3">Pan216</strain>
    </source>
</reference>
<dbReference type="Pfam" id="PF01494">
    <property type="entry name" value="FAD_binding_3"/>
    <property type="match status" value="1"/>
</dbReference>
<dbReference type="PANTHER" id="PTHR42685:SF22">
    <property type="entry name" value="CONDITIONED MEDIUM FACTOR RECEPTOR 1"/>
    <property type="match status" value="1"/>
</dbReference>
<keyword evidence="3" id="KW-1185">Reference proteome</keyword>
<evidence type="ECO:0000313" key="2">
    <source>
        <dbReference type="EMBL" id="QDU61177.1"/>
    </source>
</evidence>
<feature type="domain" description="FAD-binding" evidence="1">
    <location>
        <begin position="17"/>
        <end position="323"/>
    </location>
</feature>
<sequence length="387" mass="41962">MKKPRTIARRDADRAWDVVVIGAGPAGAVAAHEAARRGAEVLLVDRKSFPRRKVCGGCLNDAAVTALSDIGLSSWLDTLGAPRTQRLELATRGRRLALDLPGMGIAVSRERLDEMLVAAAAEQGASFLPETRALVEGIEKGYRRVRLEQGHEVVEVAARVVILATGLGSRLAAGEETLDTTVERRSRIGLGAAIESSEGDYPPGAIFMNVAHTGYVGVTRLEDGRINVAAALDVERTRREGADGAIGRILDEAGAAPIRDLSSADWQGTPLLTRRTRQLAAERLFVIGDAAGYVEPFTGEGMEWAIRSGLAVAEPAIETVGGWRPELERRWSRIHAHVVTGRQWKCRVLATLLRHPRMIDVSLRILSASPRISNGLVNWMVPRRVRP</sequence>
<dbReference type="InterPro" id="IPR036188">
    <property type="entry name" value="FAD/NAD-bd_sf"/>
</dbReference>
<dbReference type="InterPro" id="IPR050407">
    <property type="entry name" value="Geranylgeranyl_reductase"/>
</dbReference>
<gene>
    <name evidence="2" type="ORF">Pan216_20310</name>
</gene>
<keyword evidence="2" id="KW-0560">Oxidoreductase</keyword>
<dbReference type="PANTHER" id="PTHR42685">
    <property type="entry name" value="GERANYLGERANYL DIPHOSPHATE REDUCTASE"/>
    <property type="match status" value="1"/>
</dbReference>
<name>A0A518B2G6_9BACT</name>
<protein>
    <submittedName>
        <fullName evidence="2">Oxidoreductase</fullName>
        <ecNumber evidence="2">1.-.-.-</ecNumber>
    </submittedName>
</protein>
<dbReference type="EMBL" id="CP036279">
    <property type="protein sequence ID" value="QDU61177.1"/>
    <property type="molecule type" value="Genomic_DNA"/>
</dbReference>
<accession>A0A518B2G6</accession>
<dbReference type="PRINTS" id="PR00420">
    <property type="entry name" value="RNGMNOXGNASE"/>
</dbReference>
<dbReference type="AlphaFoldDB" id="A0A518B2G6"/>
<organism evidence="2 3">
    <name type="scientific">Kolteria novifilia</name>
    <dbReference type="NCBI Taxonomy" id="2527975"/>
    <lineage>
        <taxon>Bacteria</taxon>
        <taxon>Pseudomonadati</taxon>
        <taxon>Planctomycetota</taxon>
        <taxon>Planctomycetia</taxon>
        <taxon>Kolteriales</taxon>
        <taxon>Kolteriaceae</taxon>
        <taxon>Kolteria</taxon>
    </lineage>
</organism>
<proteinExistence type="predicted"/>
<dbReference type="EC" id="1.-.-.-" evidence="2"/>
<dbReference type="GO" id="GO:0016491">
    <property type="term" value="F:oxidoreductase activity"/>
    <property type="evidence" value="ECO:0007669"/>
    <property type="project" value="UniProtKB-KW"/>
</dbReference>
<dbReference type="Proteomes" id="UP000317093">
    <property type="component" value="Chromosome"/>
</dbReference>
<evidence type="ECO:0000259" key="1">
    <source>
        <dbReference type="Pfam" id="PF01494"/>
    </source>
</evidence>
<evidence type="ECO:0000313" key="3">
    <source>
        <dbReference type="Proteomes" id="UP000317093"/>
    </source>
</evidence>
<dbReference type="Gene3D" id="3.50.50.60">
    <property type="entry name" value="FAD/NAD(P)-binding domain"/>
    <property type="match status" value="1"/>
</dbReference>
<dbReference type="SUPFAM" id="SSF51905">
    <property type="entry name" value="FAD/NAD(P)-binding domain"/>
    <property type="match status" value="1"/>
</dbReference>